<organism evidence="2 3">
    <name type="scientific">Brassica campestris</name>
    <name type="common">Field mustard</name>
    <dbReference type="NCBI Taxonomy" id="3711"/>
    <lineage>
        <taxon>Eukaryota</taxon>
        <taxon>Viridiplantae</taxon>
        <taxon>Streptophyta</taxon>
        <taxon>Embryophyta</taxon>
        <taxon>Tracheophyta</taxon>
        <taxon>Spermatophyta</taxon>
        <taxon>Magnoliopsida</taxon>
        <taxon>eudicotyledons</taxon>
        <taxon>Gunneridae</taxon>
        <taxon>Pentapetalae</taxon>
        <taxon>rosids</taxon>
        <taxon>malvids</taxon>
        <taxon>Brassicales</taxon>
        <taxon>Brassicaceae</taxon>
        <taxon>Brassiceae</taxon>
        <taxon>Brassica</taxon>
    </lineage>
</organism>
<accession>A0A8D9GAK6</accession>
<dbReference type="AlphaFoldDB" id="A0A8D9GAK6"/>
<evidence type="ECO:0000313" key="3">
    <source>
        <dbReference type="Proteomes" id="UP000694005"/>
    </source>
</evidence>
<dbReference type="EMBL" id="LS974621">
    <property type="protein sequence ID" value="CAG7875293.1"/>
    <property type="molecule type" value="Genomic_DNA"/>
</dbReference>
<dbReference type="Gramene" id="A05p18140.2_BraZ1">
    <property type="protein sequence ID" value="A05p18140.2_BraZ1.CDS"/>
    <property type="gene ID" value="A05g18140.2_BraZ1"/>
</dbReference>
<sequence>MNFSVLSHVFLTNLSLLQVFNQMIYLIFHSFSLFLSHLNVFGYAGFSDLEDFWDDLPVSRLEVVSKSSGLLGSLLTKSSGLPGSRLDFQEVVWTSRKSSGLLGSRLDFSERFGKFLCLIFLHLVTSCCIKFLLFSQTKTLQTHSNLFDLKTPNFI</sequence>
<gene>
    <name evidence="2" type="ORF">BRAPAZ1V2_A05P18140.2</name>
</gene>
<proteinExistence type="predicted"/>
<feature type="transmembrane region" description="Helical" evidence="1">
    <location>
        <begin position="23"/>
        <end position="46"/>
    </location>
</feature>
<keyword evidence="1" id="KW-0812">Transmembrane</keyword>
<evidence type="ECO:0000256" key="1">
    <source>
        <dbReference type="SAM" id="Phobius"/>
    </source>
</evidence>
<protein>
    <submittedName>
        <fullName evidence="2">Uncharacterized protein</fullName>
    </submittedName>
</protein>
<feature type="transmembrane region" description="Helical" evidence="1">
    <location>
        <begin position="112"/>
        <end position="133"/>
    </location>
</feature>
<keyword evidence="1" id="KW-1133">Transmembrane helix</keyword>
<keyword evidence="1" id="KW-0472">Membrane</keyword>
<name>A0A8D9GAK6_BRACM</name>
<evidence type="ECO:0000313" key="2">
    <source>
        <dbReference type="EMBL" id="CAG7875293.1"/>
    </source>
</evidence>
<reference evidence="2 3" key="1">
    <citation type="submission" date="2021-07" db="EMBL/GenBank/DDBJ databases">
        <authorList>
            <consortium name="Genoscope - CEA"/>
            <person name="William W."/>
        </authorList>
    </citation>
    <scope>NUCLEOTIDE SEQUENCE [LARGE SCALE GENOMIC DNA]</scope>
</reference>
<dbReference type="Proteomes" id="UP000694005">
    <property type="component" value="Chromosome A05"/>
</dbReference>